<evidence type="ECO:0000313" key="1">
    <source>
        <dbReference type="EMBL" id="TSC65211.1"/>
    </source>
</evidence>
<dbReference type="InterPro" id="IPR036465">
    <property type="entry name" value="vWFA_dom_sf"/>
</dbReference>
<protein>
    <recommendedName>
        <fullName evidence="3">VWFA domain-containing protein</fullName>
    </recommendedName>
</protein>
<evidence type="ECO:0000313" key="2">
    <source>
        <dbReference type="Proteomes" id="UP000316253"/>
    </source>
</evidence>
<sequence length="345" mass="38478">MNRLSHLGQLWLAIGLILGLALSLNGIKLSPKARAADPPAVSYREVALDQPDLYRYISSTGPVDQAAPRVWLWQNGHLILNYNRQRLPNVANLERAELILYSSDNLLTQPLPPSVAKVTPFRARPSQFNLGLYPLVTNRLVANELSWQQAANQTPFSRLGGDFDRTLGSRLTEKQVNPFRLADQPQPRQNLTTRYKLEITGQYRQAMAQNRDLQLWIGEAAECGATNCQLDCSVGLSCQNFLTLVNPLFPQLHYQPVLRLRYAETNRPLTACQGQNLIVVIDRSLEAKQLNAVKAQLKTLLPQALQSEPNLRIGLVNYANTSESLVSLTNQPEALAVALDKLRAS</sequence>
<dbReference type="AlphaFoldDB" id="A0A554JA25"/>
<accession>A0A554JA25</accession>
<feature type="non-terminal residue" evidence="1">
    <location>
        <position position="345"/>
    </location>
</feature>
<proteinExistence type="predicted"/>
<gene>
    <name evidence="1" type="ORF">CEO22_564</name>
</gene>
<name>A0A554JA25_9BACT</name>
<comment type="caution">
    <text evidence="1">The sequence shown here is derived from an EMBL/GenBank/DDBJ whole genome shotgun (WGS) entry which is preliminary data.</text>
</comment>
<dbReference type="EMBL" id="VMFD01000058">
    <property type="protein sequence ID" value="TSC65211.1"/>
    <property type="molecule type" value="Genomic_DNA"/>
</dbReference>
<dbReference type="Proteomes" id="UP000316253">
    <property type="component" value="Unassembled WGS sequence"/>
</dbReference>
<dbReference type="SUPFAM" id="SSF53300">
    <property type="entry name" value="vWA-like"/>
    <property type="match status" value="1"/>
</dbReference>
<reference evidence="1 2" key="1">
    <citation type="submission" date="2017-08" db="EMBL/GenBank/DDBJ databases">
        <title>Mechanisms for carbon and nitrogen cycling indicate functional differentiation within the Candidate Phyla Radiation.</title>
        <authorList>
            <person name="Danczak R.E."/>
            <person name="Johnston M.D."/>
            <person name="Kenah C."/>
            <person name="Slattery M."/>
            <person name="Wrighton K.C."/>
            <person name="Wilkins M.J."/>
        </authorList>
    </citation>
    <scope>NUCLEOTIDE SEQUENCE [LARGE SCALE GENOMIC DNA]</scope>
    <source>
        <strain evidence="1">Gr01-1014_85</strain>
    </source>
</reference>
<dbReference type="Gene3D" id="3.40.50.410">
    <property type="entry name" value="von Willebrand factor, type A domain"/>
    <property type="match status" value="1"/>
</dbReference>
<evidence type="ECO:0008006" key="3">
    <source>
        <dbReference type="Google" id="ProtNLM"/>
    </source>
</evidence>
<organism evidence="1 2">
    <name type="scientific">Candidatus Berkelbacteria bacterium Gr01-1014_85</name>
    <dbReference type="NCBI Taxonomy" id="2017150"/>
    <lineage>
        <taxon>Bacteria</taxon>
        <taxon>Candidatus Berkelbacteria</taxon>
    </lineage>
</organism>